<dbReference type="HOGENOM" id="CLU_2992389_0_0_4"/>
<protein>
    <submittedName>
        <fullName evidence="1">Uncharacterized protein</fullName>
    </submittedName>
</protein>
<dbReference type="AlphaFoldDB" id="T5LQM4"/>
<proteinExistence type="predicted"/>
<keyword evidence="2" id="KW-1185">Reference proteome</keyword>
<organism evidence="1 2">
    <name type="scientific">Oxalobacter paraformigenes</name>
    <dbReference type="NCBI Taxonomy" id="556268"/>
    <lineage>
        <taxon>Bacteria</taxon>
        <taxon>Pseudomonadati</taxon>
        <taxon>Pseudomonadota</taxon>
        <taxon>Betaproteobacteria</taxon>
        <taxon>Burkholderiales</taxon>
        <taxon>Oxalobacteraceae</taxon>
        <taxon>Oxalobacter</taxon>
    </lineage>
</organism>
<dbReference type="Proteomes" id="UP000003973">
    <property type="component" value="Unassembled WGS sequence"/>
</dbReference>
<name>T5LQM4_9BURK</name>
<comment type="caution">
    <text evidence="1">The sequence shown here is derived from an EMBL/GenBank/DDBJ whole genome shotgun (WGS) entry which is preliminary data.</text>
</comment>
<reference evidence="1" key="1">
    <citation type="submission" date="2011-10" db="EMBL/GenBank/DDBJ databases">
        <title>The Genome Sequence of Oxalobacter formigenes HOxBLS.</title>
        <authorList>
            <consortium name="The Broad Institute Genome Sequencing Platform"/>
            <person name="Earl A."/>
            <person name="Ward D."/>
            <person name="Feldgarden M."/>
            <person name="Gevers D."/>
            <person name="Allison M.J."/>
            <person name="Humphrey S."/>
            <person name="Young S.K."/>
            <person name="Zeng Q."/>
            <person name="Gargeya S."/>
            <person name="Fitzgerald M."/>
            <person name="Haas B."/>
            <person name="Abouelleil A."/>
            <person name="Alvarado L."/>
            <person name="Arachchi H.M."/>
            <person name="Berlin A."/>
            <person name="Brown A."/>
            <person name="Chapman S.B."/>
            <person name="Chen Z."/>
            <person name="Dunbar C."/>
            <person name="Freedman E."/>
            <person name="Gearin G."/>
            <person name="Goldberg J."/>
            <person name="Griggs A."/>
            <person name="Gujja S."/>
            <person name="Heiman D."/>
            <person name="Howarth C."/>
            <person name="Larson L."/>
            <person name="Lui A."/>
            <person name="MacDonald P.J.P."/>
            <person name="Montmayeur A."/>
            <person name="Murphy C."/>
            <person name="Neiman D."/>
            <person name="Pearson M."/>
            <person name="Priest M."/>
            <person name="Roberts A."/>
            <person name="Saif S."/>
            <person name="Shea T."/>
            <person name="Shenoy N."/>
            <person name="Sisk P."/>
            <person name="Stolte C."/>
            <person name="Sykes S."/>
            <person name="Wortman J."/>
            <person name="Nusbaum C."/>
            <person name="Birren B."/>
        </authorList>
    </citation>
    <scope>NUCLEOTIDE SEQUENCE [LARGE SCALE GENOMIC DNA]</scope>
    <source>
        <strain evidence="1">HOxBLS</strain>
    </source>
</reference>
<evidence type="ECO:0000313" key="1">
    <source>
        <dbReference type="EMBL" id="EQM95240.1"/>
    </source>
</evidence>
<dbReference type="EMBL" id="ACDP02000015">
    <property type="protein sequence ID" value="EQM95240.1"/>
    <property type="molecule type" value="Genomic_DNA"/>
</dbReference>
<evidence type="ECO:0000313" key="2">
    <source>
        <dbReference type="Proteomes" id="UP000003973"/>
    </source>
</evidence>
<gene>
    <name evidence="1" type="ORF">OFAG_02198</name>
</gene>
<sequence>MAHAPAYERQKHFAGDFGNETGPAINAGLTGRRIRLTISGRIWRFCRQTTGSGVRLG</sequence>
<accession>T5LQM4</accession>